<accession>A0A2W4C8V1</accession>
<dbReference type="AlphaFoldDB" id="A0A2W4C8V1"/>
<keyword evidence="3" id="KW-1185">Reference proteome</keyword>
<evidence type="ECO:0000313" key="2">
    <source>
        <dbReference type="EMBL" id="PZM07565.1"/>
    </source>
</evidence>
<keyword evidence="1" id="KW-0812">Transmembrane</keyword>
<feature type="transmembrane region" description="Helical" evidence="1">
    <location>
        <begin position="151"/>
        <end position="172"/>
    </location>
</feature>
<gene>
    <name evidence="2" type="ORF">CPY51_31025</name>
</gene>
<comment type="caution">
    <text evidence="2">The sequence shown here is derived from an EMBL/GenBank/DDBJ whole genome shotgun (WGS) entry which is preliminary data.</text>
</comment>
<keyword evidence="1" id="KW-0472">Membrane</keyword>
<evidence type="ECO:0000256" key="1">
    <source>
        <dbReference type="SAM" id="Phobius"/>
    </source>
</evidence>
<sequence>MNGDVDRTLRSRRAKLFFWAAPLLFPLTYFALKALPTADLCRFRDNHYLLALWPGNFQIYDQIMAGPLSNSDGCFILAVRSVYSCYFAALAAFVIYISVWRVRSPSAKVSVSKATLSLIFFGAGAMFFSAFDDHAHGRYDELALHTYNTVPILVLKSFVPMVAFYVCLYAWIVAARSSFGMKGNGIKQESVLKTLDGANSVLGSNRGVDYSSGQDIRHGPRND</sequence>
<keyword evidence="1" id="KW-1133">Transmembrane helix</keyword>
<dbReference type="EMBL" id="PCDP01000082">
    <property type="protein sequence ID" value="PZM07565.1"/>
    <property type="molecule type" value="Genomic_DNA"/>
</dbReference>
<evidence type="ECO:0000313" key="3">
    <source>
        <dbReference type="Proteomes" id="UP000248925"/>
    </source>
</evidence>
<dbReference type="RefSeq" id="WP_111164224.1">
    <property type="nucleotide sequence ID" value="NZ_PCDP01000082.1"/>
</dbReference>
<feature type="transmembrane region" description="Helical" evidence="1">
    <location>
        <begin position="16"/>
        <end position="35"/>
    </location>
</feature>
<feature type="transmembrane region" description="Helical" evidence="1">
    <location>
        <begin position="75"/>
        <end position="99"/>
    </location>
</feature>
<name>A0A2W4C8V1_9HYPH</name>
<proteinExistence type="predicted"/>
<reference evidence="2 3" key="1">
    <citation type="journal article" date="2018" name="Sci. Rep.">
        <title>Rhizobium tumorigenes sp. nov., a novel plant tumorigenic bacterium isolated from cane gall tumors on thornless blackberry.</title>
        <authorList>
            <person name="Kuzmanovi N."/>
            <person name="Smalla K."/>
            <person name="Gronow S."/>
            <person name="PuBawska J."/>
        </authorList>
    </citation>
    <scope>NUCLEOTIDE SEQUENCE [LARGE SCALE GENOMIC DNA]</scope>
    <source>
        <strain evidence="2 3">CCBAU 85046</strain>
    </source>
</reference>
<protein>
    <submittedName>
        <fullName evidence="2">Uncharacterized protein</fullName>
    </submittedName>
</protein>
<feature type="transmembrane region" description="Helical" evidence="1">
    <location>
        <begin position="111"/>
        <end position="131"/>
    </location>
</feature>
<dbReference type="Proteomes" id="UP000248925">
    <property type="component" value="Unassembled WGS sequence"/>
</dbReference>
<organism evidence="2 3">
    <name type="scientific">Rhizobium tubonense</name>
    <dbReference type="NCBI Taxonomy" id="484088"/>
    <lineage>
        <taxon>Bacteria</taxon>
        <taxon>Pseudomonadati</taxon>
        <taxon>Pseudomonadota</taxon>
        <taxon>Alphaproteobacteria</taxon>
        <taxon>Hyphomicrobiales</taxon>
        <taxon>Rhizobiaceae</taxon>
        <taxon>Rhizobium/Agrobacterium group</taxon>
        <taxon>Rhizobium</taxon>
    </lineage>
</organism>